<reference evidence="1 2" key="1">
    <citation type="submission" date="2010-01" db="EMBL/GenBank/DDBJ databases">
        <authorList>
            <person name="Weinstock G."/>
            <person name="Sodergren E."/>
            <person name="Clifton S."/>
            <person name="Fulton L."/>
            <person name="Fulton B."/>
            <person name="Courtney L."/>
            <person name="Fronick C."/>
            <person name="Harrison M."/>
            <person name="Strong C."/>
            <person name="Farmer C."/>
            <person name="Delahaunty K."/>
            <person name="Markovic C."/>
            <person name="Hall O."/>
            <person name="Minx P."/>
            <person name="Tomlinson C."/>
            <person name="Mitreva M."/>
            <person name="Nelson J."/>
            <person name="Hou S."/>
            <person name="Wollam A."/>
            <person name="Pepin K.H."/>
            <person name="Johnson M."/>
            <person name="Bhonagiri V."/>
            <person name="Nash W.E."/>
            <person name="Warren W."/>
            <person name="Chinwalla A."/>
            <person name="Mardis E.R."/>
            <person name="Wilson R.K."/>
        </authorList>
    </citation>
    <scope>NUCLEOTIDE SEQUENCE [LARGE SCALE GENOMIC DNA]</scope>
    <source>
        <strain evidence="1 2">DSM 13479</strain>
    </source>
</reference>
<gene>
    <name evidence="1" type="ORF">CLOSTHATH_02216</name>
</gene>
<dbReference type="RefSeq" id="WP_006772737.1">
    <property type="nucleotide sequence ID" value="NZ_GG667636.1"/>
</dbReference>
<name>D3AF32_9FIRM</name>
<comment type="caution">
    <text evidence="1">The sequence shown here is derived from an EMBL/GenBank/DDBJ whole genome shotgun (WGS) entry which is preliminary data.</text>
</comment>
<sequence length="53" mass="6219">MKKIKIAIVIVLWWMRERGAQEWEMRSSQFQSCIESASSFADKSLELTEVNKV</sequence>
<dbReference type="GeneID" id="93146922"/>
<accession>D3AF32</accession>
<evidence type="ECO:0000313" key="2">
    <source>
        <dbReference type="Proteomes" id="UP000004968"/>
    </source>
</evidence>
<protein>
    <submittedName>
        <fullName evidence="1">Uncharacterized protein</fullName>
    </submittedName>
</protein>
<dbReference type="HOGENOM" id="CLU_3062333_0_0_9"/>
<organism evidence="1 2">
    <name type="scientific">Hungatella hathewayi DSM 13479</name>
    <dbReference type="NCBI Taxonomy" id="566550"/>
    <lineage>
        <taxon>Bacteria</taxon>
        <taxon>Bacillati</taxon>
        <taxon>Bacillota</taxon>
        <taxon>Clostridia</taxon>
        <taxon>Lachnospirales</taxon>
        <taxon>Lachnospiraceae</taxon>
        <taxon>Hungatella</taxon>
    </lineage>
</organism>
<dbReference type="EMBL" id="ACIO01000163">
    <property type="protein sequence ID" value="EFC99585.1"/>
    <property type="molecule type" value="Genomic_DNA"/>
</dbReference>
<evidence type="ECO:0000313" key="1">
    <source>
        <dbReference type="EMBL" id="EFC99585.1"/>
    </source>
</evidence>
<dbReference type="Proteomes" id="UP000004968">
    <property type="component" value="Unassembled WGS sequence"/>
</dbReference>
<dbReference type="AlphaFoldDB" id="D3AF32"/>
<proteinExistence type="predicted"/>